<keyword evidence="2" id="KW-1185">Reference proteome</keyword>
<accession>A0ACC1D9Y0</accession>
<organism evidence="1 2">
    <name type="scientific">Dendrolimus kikuchii</name>
    <dbReference type="NCBI Taxonomy" id="765133"/>
    <lineage>
        <taxon>Eukaryota</taxon>
        <taxon>Metazoa</taxon>
        <taxon>Ecdysozoa</taxon>
        <taxon>Arthropoda</taxon>
        <taxon>Hexapoda</taxon>
        <taxon>Insecta</taxon>
        <taxon>Pterygota</taxon>
        <taxon>Neoptera</taxon>
        <taxon>Endopterygota</taxon>
        <taxon>Lepidoptera</taxon>
        <taxon>Glossata</taxon>
        <taxon>Ditrysia</taxon>
        <taxon>Bombycoidea</taxon>
        <taxon>Lasiocampidae</taxon>
        <taxon>Dendrolimus</taxon>
    </lineage>
</organism>
<proteinExistence type="predicted"/>
<dbReference type="Proteomes" id="UP000824533">
    <property type="component" value="Linkage Group LG06"/>
</dbReference>
<comment type="caution">
    <text evidence="1">The sequence shown here is derived from an EMBL/GenBank/DDBJ whole genome shotgun (WGS) entry which is preliminary data.</text>
</comment>
<sequence length="64" mass="7078">MKSVEVRMLGVESRPRPALTRRGLAWACKVTSKPWAPHSHTGRGAARTWPDCCARRAARCGDFA</sequence>
<evidence type="ECO:0000313" key="2">
    <source>
        <dbReference type="Proteomes" id="UP000824533"/>
    </source>
</evidence>
<protein>
    <submittedName>
        <fullName evidence="1">Uncharacterized protein</fullName>
    </submittedName>
</protein>
<evidence type="ECO:0000313" key="1">
    <source>
        <dbReference type="EMBL" id="KAJ0180716.1"/>
    </source>
</evidence>
<dbReference type="EMBL" id="CM034392">
    <property type="protein sequence ID" value="KAJ0180716.1"/>
    <property type="molecule type" value="Genomic_DNA"/>
</dbReference>
<name>A0ACC1D9Y0_9NEOP</name>
<reference evidence="1 2" key="1">
    <citation type="journal article" date="2021" name="Front. Genet.">
        <title>Chromosome-Level Genome Assembly Reveals Significant Gene Expansion in the Toll and IMD Signaling Pathways of Dendrolimus kikuchii.</title>
        <authorList>
            <person name="Zhou J."/>
            <person name="Wu P."/>
            <person name="Xiong Z."/>
            <person name="Liu N."/>
            <person name="Zhao N."/>
            <person name="Ji M."/>
            <person name="Qiu Y."/>
            <person name="Yang B."/>
        </authorList>
    </citation>
    <scope>NUCLEOTIDE SEQUENCE [LARGE SCALE GENOMIC DNA]</scope>
    <source>
        <strain evidence="1">Ann1</strain>
    </source>
</reference>
<gene>
    <name evidence="1" type="ORF">K1T71_004120</name>
</gene>